<dbReference type="Pfam" id="PF13360">
    <property type="entry name" value="PQQ_2"/>
    <property type="match status" value="2"/>
</dbReference>
<dbReference type="InterPro" id="IPR007110">
    <property type="entry name" value="Ig-like_dom"/>
</dbReference>
<dbReference type="CDD" id="cd00096">
    <property type="entry name" value="Ig"/>
    <property type="match status" value="1"/>
</dbReference>
<dbReference type="InterPro" id="IPR036852">
    <property type="entry name" value="Peptidase_S8/S53_dom_sf"/>
</dbReference>
<dbReference type="InterPro" id="IPR013098">
    <property type="entry name" value="Ig_I-set"/>
</dbReference>
<organism evidence="8 9">
    <name type="scientific">Horticoccus luteus</name>
    <dbReference type="NCBI Taxonomy" id="2862869"/>
    <lineage>
        <taxon>Bacteria</taxon>
        <taxon>Pseudomonadati</taxon>
        <taxon>Verrucomicrobiota</taxon>
        <taxon>Opitutia</taxon>
        <taxon>Opitutales</taxon>
        <taxon>Opitutaceae</taxon>
        <taxon>Horticoccus</taxon>
    </lineage>
</organism>
<keyword evidence="2 5" id="KW-0645">Protease</keyword>
<feature type="active site" description="Charge relay system" evidence="5">
    <location>
        <position position="385"/>
    </location>
</feature>
<evidence type="ECO:0000256" key="5">
    <source>
        <dbReference type="PROSITE-ProRule" id="PRU01240"/>
    </source>
</evidence>
<dbReference type="PANTHER" id="PTHR43399:SF4">
    <property type="entry name" value="CELL WALL-ASSOCIATED PROTEASE"/>
    <property type="match status" value="1"/>
</dbReference>
<name>A0A8F9XKC5_9BACT</name>
<evidence type="ECO:0000256" key="2">
    <source>
        <dbReference type="ARBA" id="ARBA00022670"/>
    </source>
</evidence>
<dbReference type="InterPro" id="IPR018391">
    <property type="entry name" value="PQQ_b-propeller_rpt"/>
</dbReference>
<gene>
    <name evidence="8" type="ORF">K0B96_11490</name>
</gene>
<evidence type="ECO:0000256" key="1">
    <source>
        <dbReference type="ARBA" id="ARBA00011073"/>
    </source>
</evidence>
<dbReference type="InterPro" id="IPR002372">
    <property type="entry name" value="PQQ_rpt_dom"/>
</dbReference>
<feature type="active site" description="Charge relay system" evidence="5">
    <location>
        <position position="170"/>
    </location>
</feature>
<dbReference type="PROSITE" id="PS00136">
    <property type="entry name" value="SUBTILASE_ASP"/>
    <property type="match status" value="1"/>
</dbReference>
<keyword evidence="4 5" id="KW-0720">Serine protease</keyword>
<dbReference type="PANTHER" id="PTHR43399">
    <property type="entry name" value="SUBTILISIN-RELATED"/>
    <property type="match status" value="1"/>
</dbReference>
<dbReference type="InterPro" id="IPR000209">
    <property type="entry name" value="Peptidase_S8/S53_dom"/>
</dbReference>
<keyword evidence="3 5" id="KW-0378">Hydrolase</keyword>
<dbReference type="GO" id="GO:0004252">
    <property type="term" value="F:serine-type endopeptidase activity"/>
    <property type="evidence" value="ECO:0007669"/>
    <property type="project" value="UniProtKB-UniRule"/>
</dbReference>
<dbReference type="GO" id="GO:0006508">
    <property type="term" value="P:proteolysis"/>
    <property type="evidence" value="ECO:0007669"/>
    <property type="project" value="UniProtKB-KW"/>
</dbReference>
<feature type="active site" description="Charge relay system" evidence="5">
    <location>
        <position position="217"/>
    </location>
</feature>
<dbReference type="PROSITE" id="PS00138">
    <property type="entry name" value="SUBTILASE_SER"/>
    <property type="match status" value="1"/>
</dbReference>
<comment type="similarity">
    <text evidence="1 5 6">Belongs to the peptidase S8 family.</text>
</comment>
<dbReference type="Pfam" id="PF07679">
    <property type="entry name" value="I-set"/>
    <property type="match status" value="1"/>
</dbReference>
<dbReference type="SMART" id="SM00409">
    <property type="entry name" value="IG"/>
    <property type="match status" value="1"/>
</dbReference>
<evidence type="ECO:0000313" key="9">
    <source>
        <dbReference type="Proteomes" id="UP000825051"/>
    </source>
</evidence>
<dbReference type="Gene3D" id="3.40.50.200">
    <property type="entry name" value="Peptidase S8/S53 domain"/>
    <property type="match status" value="1"/>
</dbReference>
<dbReference type="CDD" id="cd07473">
    <property type="entry name" value="Peptidases_S8_Subtilisin_like"/>
    <property type="match status" value="1"/>
</dbReference>
<accession>A0A8F9XKC5</accession>
<dbReference type="KEGG" id="ole:K0B96_11490"/>
<dbReference type="InterPro" id="IPR011044">
    <property type="entry name" value="Quino_amine_DH_bsu"/>
</dbReference>
<dbReference type="InterPro" id="IPR023828">
    <property type="entry name" value="Peptidase_S8_Ser-AS"/>
</dbReference>
<dbReference type="PROSITE" id="PS51892">
    <property type="entry name" value="SUBTILASE"/>
    <property type="match status" value="1"/>
</dbReference>
<evidence type="ECO:0000313" key="8">
    <source>
        <dbReference type="EMBL" id="QYM77934.1"/>
    </source>
</evidence>
<feature type="domain" description="Ig-like" evidence="7">
    <location>
        <begin position="1057"/>
        <end position="1138"/>
    </location>
</feature>
<dbReference type="InterPro" id="IPR036179">
    <property type="entry name" value="Ig-like_dom_sf"/>
</dbReference>
<dbReference type="InterPro" id="IPR051048">
    <property type="entry name" value="Peptidase_S8/S53_subtilisin"/>
</dbReference>
<dbReference type="EMBL" id="CP080507">
    <property type="protein sequence ID" value="QYM77934.1"/>
    <property type="molecule type" value="Genomic_DNA"/>
</dbReference>
<dbReference type="Gene3D" id="2.130.10.10">
    <property type="entry name" value="YVTN repeat-like/Quinoprotein amine dehydrogenase"/>
    <property type="match status" value="3"/>
</dbReference>
<dbReference type="PROSITE" id="PS50835">
    <property type="entry name" value="IG_LIKE"/>
    <property type="match status" value="1"/>
</dbReference>
<dbReference type="InterPro" id="IPR003599">
    <property type="entry name" value="Ig_sub"/>
</dbReference>
<dbReference type="InterPro" id="IPR011047">
    <property type="entry name" value="Quinoprotein_ADH-like_sf"/>
</dbReference>
<evidence type="ECO:0000256" key="4">
    <source>
        <dbReference type="ARBA" id="ARBA00022825"/>
    </source>
</evidence>
<dbReference type="InterPro" id="IPR013783">
    <property type="entry name" value="Ig-like_fold"/>
</dbReference>
<evidence type="ECO:0000259" key="7">
    <source>
        <dbReference type="PROSITE" id="PS50835"/>
    </source>
</evidence>
<dbReference type="SUPFAM" id="SSF48726">
    <property type="entry name" value="Immunoglobulin"/>
    <property type="match status" value="1"/>
</dbReference>
<dbReference type="Proteomes" id="UP000825051">
    <property type="component" value="Chromosome"/>
</dbReference>
<dbReference type="PROSITE" id="PS00137">
    <property type="entry name" value="SUBTILASE_HIS"/>
    <property type="match status" value="1"/>
</dbReference>
<dbReference type="InterPro" id="IPR023827">
    <property type="entry name" value="Peptidase_S8_Asp-AS"/>
</dbReference>
<dbReference type="Pfam" id="PF00082">
    <property type="entry name" value="Peptidase_S8"/>
    <property type="match status" value="1"/>
</dbReference>
<dbReference type="InterPro" id="IPR022398">
    <property type="entry name" value="Peptidase_S8_His-AS"/>
</dbReference>
<keyword evidence="9" id="KW-1185">Reference proteome</keyword>
<sequence length="1404" mass="144622">MSPLVPRVRVWFCAVAFTLLLPSLLRANSSPSPSEPPVSARELRQGYRDGFVLARPRAGLRALATDSETRAGRRAARIFDRFGGLRLLQNTSGETTAAAIARLRATGLYDYVEPDRIRIATATPNDTSFAQQWSLRNTGAGGGTVGADIDAVAAWDLIHDAPNVIVAVIDTGVRLTHSDIAANLWNNPSPTFGDYHGARYIRGVKSGNPNDDSTSGHGSHVAGIIGAVANNANGIAGVAWNVRIMALKFMDSTGQGYVSDEISCIDYAIAHGAQIINASFGEDTTTSFSQSELDAIARARDAGIIFVAAAGNDASNMDLTRHYPASFPLDNIIAVGSSTKLDDVSTFSNYGPGAVELFAPGEAILSLSNAADSGTAAYQILSGTSMAAPHVSGALALLKAKFPSDNYHQLINRLLRGVEPVARFTGKTLTGGRLNLAAALVTTANRPFNDDFASRARLSGDNIAARGSTVGATTESGEPAHAGNGSASLWYEWTPTTGGLVRLSTAGSTFDTVLAVYTGTNLGALLPLASNDNDSGTLTSRLDLVVQAGTTYEIAVAGKNGATGFAQLSLGTVPGNDAFASPLVLNGASVRVTATNANCTREVGEPQILSQAGGHSLWYQWTAPATARVQVAAYSTDLDPLLAIYTGSSLTALTLVAASDDTNGQPASLCTLNAVAGVTYRIAVDSKAADVVGQFTLTLVDSLWQATTGNNLTSSPAVAPDGSVYVGSVDGYLYAYNADGSQKWAPFNTGGLIDTCSPAIGDDGTVYVGSFSGSLYAIDGATGAQKWTQQVASGGTVANSPALAPDGSIYLRSNDGQLVAFTNAGTQKWTFPIPGESYASPIVAPDGTIYLGADNATFYAVNSTGTQQWKYTLSDANTAIYTTAALDSSGNIYFATFGGAPNTVRSLTPAGALRWSASLGDNSTSSPALSADGATLYLAAYDHYLYAFNTANGALRWKFLLGGEVRASSPAVDANGVVYIGCYDGLLYAINPDGSLHRTYPTGDWIRSSPAIAGHALYVGSNDRKLYAFDLNAGPATGPWPMYRANARRTGRAIVEPLAIVVPPASLNALVGDPVDFTFTPSGTAPFSYQWRKNGAPIPGATAATLHFDAAAAADTGAYSVTVTNAQGSVTSAAATLSVYAAGLSQLSNLSVRTTAGSGSQTFIVGFVIAGASKPLLLRAIGPTLADYGVTGVLPDPQLAVYDSSTLVASNDNWGGTTALKQAFTELGAFTLPDASADAALLTTLDAKPYTVQITGGVGIALAEVYDAHLDPASAPRLTNISARTQVGTGNGILIAGFVVHGAGAKRVLIRGVGPRLLDYGVSGVLADPVLQLFKDGALVAENDDWGGAPALSAAAEAVGAFTLGQGGKDSALLVTLPAGVYTAQVSGVGGTTGVALVEIYDVQ</sequence>
<dbReference type="InterPro" id="IPR015943">
    <property type="entry name" value="WD40/YVTN_repeat-like_dom_sf"/>
</dbReference>
<dbReference type="PRINTS" id="PR00723">
    <property type="entry name" value="SUBTILISIN"/>
</dbReference>
<dbReference type="InterPro" id="IPR034204">
    <property type="entry name" value="PfSUB1-like_cat_dom"/>
</dbReference>
<protein>
    <submittedName>
        <fullName evidence="8">S8 family serine peptidase</fullName>
    </submittedName>
</protein>
<dbReference type="SUPFAM" id="SSF50969">
    <property type="entry name" value="YVTN repeat-like/Quinoprotein amine dehydrogenase"/>
    <property type="match status" value="1"/>
</dbReference>
<dbReference type="InterPro" id="IPR015500">
    <property type="entry name" value="Peptidase_S8_subtilisin-rel"/>
</dbReference>
<evidence type="ECO:0000256" key="6">
    <source>
        <dbReference type="RuleBase" id="RU003355"/>
    </source>
</evidence>
<dbReference type="SUPFAM" id="SSF50998">
    <property type="entry name" value="Quinoprotein alcohol dehydrogenase-like"/>
    <property type="match status" value="1"/>
</dbReference>
<proteinExistence type="inferred from homology"/>
<evidence type="ECO:0000256" key="3">
    <source>
        <dbReference type="ARBA" id="ARBA00022801"/>
    </source>
</evidence>
<dbReference type="RefSeq" id="WP_220161038.1">
    <property type="nucleotide sequence ID" value="NZ_CP080507.1"/>
</dbReference>
<dbReference type="SUPFAM" id="SSF52743">
    <property type="entry name" value="Subtilisin-like"/>
    <property type="match status" value="1"/>
</dbReference>
<dbReference type="SMART" id="SM00564">
    <property type="entry name" value="PQQ"/>
    <property type="match status" value="8"/>
</dbReference>
<reference evidence="8" key="1">
    <citation type="submission" date="2021-08" db="EMBL/GenBank/DDBJ databases">
        <title>Genome of a novel bacterium of the phylum Verrucomicrobia, Oleiharenicola sp. KSB-15.</title>
        <authorList>
            <person name="Chung J.-H."/>
            <person name="Ahn J.-H."/>
            <person name="Yoon Y."/>
            <person name="Kim D.-Y."/>
            <person name="An S.-H."/>
            <person name="Park I."/>
            <person name="Yeon J."/>
        </authorList>
    </citation>
    <scope>NUCLEOTIDE SEQUENCE</scope>
    <source>
        <strain evidence="8">KSB-15</strain>
    </source>
</reference>
<dbReference type="Gene3D" id="2.60.40.10">
    <property type="entry name" value="Immunoglobulins"/>
    <property type="match status" value="1"/>
</dbReference>